<protein>
    <submittedName>
        <fullName evidence="1">Uncharacterized protein</fullName>
    </submittedName>
</protein>
<evidence type="ECO:0000313" key="2">
    <source>
        <dbReference type="Proteomes" id="UP000254866"/>
    </source>
</evidence>
<evidence type="ECO:0000313" key="1">
    <source>
        <dbReference type="EMBL" id="RDL38606.1"/>
    </source>
</evidence>
<dbReference type="GeneID" id="43595795"/>
<dbReference type="AlphaFoldDB" id="A0A370TSU6"/>
<gene>
    <name evidence="1" type="ORF">BP5553_02946</name>
</gene>
<comment type="caution">
    <text evidence="1">The sequence shown here is derived from an EMBL/GenBank/DDBJ whole genome shotgun (WGS) entry which is preliminary data.</text>
</comment>
<dbReference type="Proteomes" id="UP000254866">
    <property type="component" value="Unassembled WGS sequence"/>
</dbReference>
<name>A0A370TSU6_9HELO</name>
<proteinExistence type="predicted"/>
<dbReference type="RefSeq" id="XP_031871262.1">
    <property type="nucleotide sequence ID" value="XM_032011569.1"/>
</dbReference>
<reference evidence="1 2" key="1">
    <citation type="journal article" date="2018" name="IMA Fungus">
        <title>IMA Genome-F 9: Draft genome sequence of Annulohypoxylon stygium, Aspergillus mulundensis, Berkeleyomyces basicola (syn. Thielaviopsis basicola), Ceratocystis smalleyi, two Cercospora beticola strains, Coleophoma cylindrospora, Fusarium fracticaudum, Phialophora cf. hyalina, and Morchella septimelata.</title>
        <authorList>
            <person name="Wingfield B.D."/>
            <person name="Bills G.F."/>
            <person name="Dong Y."/>
            <person name="Huang W."/>
            <person name="Nel W.J."/>
            <person name="Swalarsk-Parry B.S."/>
            <person name="Vaghefi N."/>
            <person name="Wilken P.M."/>
            <person name="An Z."/>
            <person name="de Beer Z.W."/>
            <person name="De Vos L."/>
            <person name="Chen L."/>
            <person name="Duong T.A."/>
            <person name="Gao Y."/>
            <person name="Hammerbacher A."/>
            <person name="Kikkert J.R."/>
            <person name="Li Y."/>
            <person name="Li H."/>
            <person name="Li K."/>
            <person name="Li Q."/>
            <person name="Liu X."/>
            <person name="Ma X."/>
            <person name="Naidoo K."/>
            <person name="Pethybridge S.J."/>
            <person name="Sun J."/>
            <person name="Steenkamp E.T."/>
            <person name="van der Nest M.A."/>
            <person name="van Wyk S."/>
            <person name="Wingfield M.J."/>
            <person name="Xiong C."/>
            <person name="Yue Q."/>
            <person name="Zhang X."/>
        </authorList>
    </citation>
    <scope>NUCLEOTIDE SEQUENCE [LARGE SCALE GENOMIC DNA]</scope>
    <source>
        <strain evidence="1 2">BP 5553</strain>
    </source>
</reference>
<accession>A0A370TSU6</accession>
<dbReference type="EMBL" id="NPIC01000002">
    <property type="protein sequence ID" value="RDL38606.1"/>
    <property type="molecule type" value="Genomic_DNA"/>
</dbReference>
<organism evidence="1 2">
    <name type="scientific">Venustampulla echinocandica</name>
    <dbReference type="NCBI Taxonomy" id="2656787"/>
    <lineage>
        <taxon>Eukaryota</taxon>
        <taxon>Fungi</taxon>
        <taxon>Dikarya</taxon>
        <taxon>Ascomycota</taxon>
        <taxon>Pezizomycotina</taxon>
        <taxon>Leotiomycetes</taxon>
        <taxon>Helotiales</taxon>
        <taxon>Pleuroascaceae</taxon>
        <taxon>Venustampulla</taxon>
    </lineage>
</organism>
<keyword evidence="2" id="KW-1185">Reference proteome</keyword>
<sequence length="217" mass="24248">MLSSNASSPSSEPGPLSVIPIATECIRIVLECIRIIGKVPASPYEINAHKDLLQMVSTRFDDVNSIRASIYGSSAKFDVIDSQLQSIKSSLENAKQAMSSAAHNRTGKERVGIADSLEWQISYSHIAEANRASLLTCLWSLGEIMTELEYEQNMRLQRRETIYFKSIQEQLWVALSRRAERHSILYSGRGEQLSKCLTVSSYALLQFVYSQANIAPE</sequence>